<dbReference type="Gene3D" id="3.30.70.1070">
    <property type="entry name" value="Sporulation related repeat"/>
    <property type="match status" value="1"/>
</dbReference>
<feature type="domain" description="SPOR" evidence="3">
    <location>
        <begin position="152"/>
        <end position="231"/>
    </location>
</feature>
<organism evidence="4 5">
    <name type="scientific">Noviherbaspirillum pedocola</name>
    <dbReference type="NCBI Taxonomy" id="2801341"/>
    <lineage>
        <taxon>Bacteria</taxon>
        <taxon>Pseudomonadati</taxon>
        <taxon>Pseudomonadota</taxon>
        <taxon>Betaproteobacteria</taxon>
        <taxon>Burkholderiales</taxon>
        <taxon>Oxalobacteraceae</taxon>
        <taxon>Noviherbaspirillum</taxon>
    </lineage>
</organism>
<reference evidence="4" key="1">
    <citation type="submission" date="2021-01" db="EMBL/GenBank/DDBJ databases">
        <title>Genome sequence of strain Noviherbaspirillum sp. DKR-6.</title>
        <authorList>
            <person name="Chaudhary D.K."/>
        </authorList>
    </citation>
    <scope>NUCLEOTIDE SEQUENCE</scope>
    <source>
        <strain evidence="4">DKR-6</strain>
    </source>
</reference>
<feature type="compositionally biased region" description="Basic and acidic residues" evidence="1">
    <location>
        <begin position="88"/>
        <end position="110"/>
    </location>
</feature>
<feature type="region of interest" description="Disordered" evidence="1">
    <location>
        <begin position="39"/>
        <end position="110"/>
    </location>
</feature>
<dbReference type="PANTHER" id="PTHR38687">
    <property type="entry name" value="CELL DIVISION PROTEIN DEDD-RELATED"/>
    <property type="match status" value="1"/>
</dbReference>
<dbReference type="GO" id="GO:0032153">
    <property type="term" value="C:cell division site"/>
    <property type="evidence" value="ECO:0007669"/>
    <property type="project" value="TreeGrafter"/>
</dbReference>
<dbReference type="Pfam" id="PF05036">
    <property type="entry name" value="SPOR"/>
    <property type="match status" value="1"/>
</dbReference>
<dbReference type="PANTHER" id="PTHR38687:SF1">
    <property type="entry name" value="CELL DIVISION PROTEIN DEDD"/>
    <property type="match status" value="1"/>
</dbReference>
<protein>
    <submittedName>
        <fullName evidence="4">SPOR domain-containing protein</fullName>
    </submittedName>
</protein>
<keyword evidence="2" id="KW-1133">Transmembrane helix</keyword>
<dbReference type="InterPro" id="IPR036680">
    <property type="entry name" value="SPOR-like_sf"/>
</dbReference>
<evidence type="ECO:0000313" key="4">
    <source>
        <dbReference type="EMBL" id="MBK4738275.1"/>
    </source>
</evidence>
<name>A0A934SZQ4_9BURK</name>
<dbReference type="GO" id="GO:0032506">
    <property type="term" value="P:cytokinetic process"/>
    <property type="evidence" value="ECO:0007669"/>
    <property type="project" value="TreeGrafter"/>
</dbReference>
<keyword evidence="2" id="KW-0812">Transmembrane</keyword>
<dbReference type="SUPFAM" id="SSF110997">
    <property type="entry name" value="Sporulation related repeat"/>
    <property type="match status" value="1"/>
</dbReference>
<feature type="compositionally biased region" description="Low complexity" evidence="1">
    <location>
        <begin position="67"/>
        <end position="79"/>
    </location>
</feature>
<dbReference type="InterPro" id="IPR007730">
    <property type="entry name" value="SPOR-like_dom"/>
</dbReference>
<evidence type="ECO:0000259" key="3">
    <source>
        <dbReference type="PROSITE" id="PS51724"/>
    </source>
</evidence>
<dbReference type="Proteomes" id="UP000622890">
    <property type="component" value="Unassembled WGS sequence"/>
</dbReference>
<proteinExistence type="predicted"/>
<feature type="transmembrane region" description="Helical" evidence="2">
    <location>
        <begin position="12"/>
        <end position="34"/>
    </location>
</feature>
<evidence type="ECO:0000256" key="1">
    <source>
        <dbReference type="SAM" id="MobiDB-lite"/>
    </source>
</evidence>
<accession>A0A934SZQ4</accession>
<sequence>MNHYRNSQAGGTVVGLIIGLIIGLGIAVGVALTIKNTPLPFTNKIGKGDRADKTATAPPAVPPAPSAPAAQAPGALPDPNRALYGNRDAARQAAKDVPRKSEEQKAADDELEAKIQEAQREAAARDAAKAKAAAAAKPPVIDKSLTDKGDAPDEKFTYYLQAGAFLDQSDAENAKAKLALMGLSATVSERKTDNGVLYRVRVGPYGKVETVNRVRSRLSDNGVDVAVVRVPK</sequence>
<dbReference type="GO" id="GO:0042834">
    <property type="term" value="F:peptidoglycan binding"/>
    <property type="evidence" value="ECO:0007669"/>
    <property type="project" value="InterPro"/>
</dbReference>
<keyword evidence="5" id="KW-1185">Reference proteome</keyword>
<keyword evidence="2" id="KW-0472">Membrane</keyword>
<dbReference type="AlphaFoldDB" id="A0A934SZQ4"/>
<evidence type="ECO:0000313" key="5">
    <source>
        <dbReference type="Proteomes" id="UP000622890"/>
    </source>
</evidence>
<dbReference type="RefSeq" id="WP_200597345.1">
    <property type="nucleotide sequence ID" value="NZ_JAEPBG010000019.1"/>
</dbReference>
<dbReference type="EMBL" id="JAEPBG010000019">
    <property type="protein sequence ID" value="MBK4738275.1"/>
    <property type="molecule type" value="Genomic_DNA"/>
</dbReference>
<evidence type="ECO:0000256" key="2">
    <source>
        <dbReference type="SAM" id="Phobius"/>
    </source>
</evidence>
<dbReference type="PROSITE" id="PS51724">
    <property type="entry name" value="SPOR"/>
    <property type="match status" value="1"/>
</dbReference>
<comment type="caution">
    <text evidence="4">The sequence shown here is derived from an EMBL/GenBank/DDBJ whole genome shotgun (WGS) entry which is preliminary data.</text>
</comment>
<gene>
    <name evidence="4" type="ORF">JJB74_26940</name>
</gene>
<dbReference type="InterPro" id="IPR052521">
    <property type="entry name" value="Cell_div_SPOR-domain"/>
</dbReference>
<dbReference type="GO" id="GO:0030428">
    <property type="term" value="C:cell septum"/>
    <property type="evidence" value="ECO:0007669"/>
    <property type="project" value="TreeGrafter"/>
</dbReference>